<feature type="non-terminal residue" evidence="1">
    <location>
        <position position="1"/>
    </location>
</feature>
<reference evidence="1" key="1">
    <citation type="submission" date="2022-08" db="EMBL/GenBank/DDBJ databases">
        <authorList>
            <person name="Gutierrez-Valencia J."/>
        </authorList>
    </citation>
    <scope>NUCLEOTIDE SEQUENCE</scope>
</reference>
<name>A0AAV0N679_9ROSI</name>
<dbReference type="EMBL" id="CAMGYJ010000008">
    <property type="protein sequence ID" value="CAI0453975.1"/>
    <property type="molecule type" value="Genomic_DNA"/>
</dbReference>
<gene>
    <name evidence="1" type="ORF">LITE_LOCUS31815</name>
</gene>
<dbReference type="Proteomes" id="UP001154282">
    <property type="component" value="Unassembled WGS sequence"/>
</dbReference>
<comment type="caution">
    <text evidence="1">The sequence shown here is derived from an EMBL/GenBank/DDBJ whole genome shotgun (WGS) entry which is preliminary data.</text>
</comment>
<accession>A0AAV0N679</accession>
<organism evidence="1 2">
    <name type="scientific">Linum tenue</name>
    <dbReference type="NCBI Taxonomy" id="586396"/>
    <lineage>
        <taxon>Eukaryota</taxon>
        <taxon>Viridiplantae</taxon>
        <taxon>Streptophyta</taxon>
        <taxon>Embryophyta</taxon>
        <taxon>Tracheophyta</taxon>
        <taxon>Spermatophyta</taxon>
        <taxon>Magnoliopsida</taxon>
        <taxon>eudicotyledons</taxon>
        <taxon>Gunneridae</taxon>
        <taxon>Pentapetalae</taxon>
        <taxon>rosids</taxon>
        <taxon>fabids</taxon>
        <taxon>Malpighiales</taxon>
        <taxon>Linaceae</taxon>
        <taxon>Linum</taxon>
    </lineage>
</organism>
<dbReference type="AlphaFoldDB" id="A0AAV0N679"/>
<evidence type="ECO:0000313" key="2">
    <source>
        <dbReference type="Proteomes" id="UP001154282"/>
    </source>
</evidence>
<evidence type="ECO:0000313" key="1">
    <source>
        <dbReference type="EMBL" id="CAI0453975.1"/>
    </source>
</evidence>
<proteinExistence type="predicted"/>
<keyword evidence="2" id="KW-1185">Reference proteome</keyword>
<sequence length="57" mass="6449">PISAASTKSRSRCITSFIEHFRFEVVLASYSFKKQLKELRPEGVASRVSLKGSRKFS</sequence>
<protein>
    <submittedName>
        <fullName evidence="1">Uncharacterized protein</fullName>
    </submittedName>
</protein>